<sequence length="549" mass="61306">MNKIKLLLLATAASALLAGCINTDNKGETHSTPITYKTDTPQPSDPFGIDEEIRQVILKKARSYSPADSTLIKTFDDNETIALFNQVLQSAVPMPGILDPVQPDYQFELTSENSRHSFFLWLDESTEQAMLMDTEESHTGYTISKKATAELKKLLLEELVHEISIKPLSFQAVRQDDGSLAAKPADFEEGGYYMSDGPALELDGTIYHTVHLFYGDHKAINALVAHKRGTDEVQVKWSNRLNNSQNRWNNAFMSSYNLLLPLEDNRLLFLESELTEDAGAYHLSAYNPATGAVERLRENFWPISGDYDHIYQYKWNAEKQTLLMQSFLGNVWIFDLKTGQDIAHLNKFPVIPHSTSGLPSLFISPTLERFVFDDESGELTFYNYDGNALGKIKLTEGLQVPSDKIKWNPAGTAAWLEQAPQNGDRILGIDIDYLRIAPTQVQFFNPDGKPIGSLTSGDESNASLEVSGWINADVAVIKVYTAAPALEEGIEAGIKDASYFLYDVWKKNKGPILASMPPETIPVMDSRGTYDANKESLVKVTSDEVFYMK</sequence>
<dbReference type="EMBL" id="LYPA01000066">
    <property type="protein sequence ID" value="OBR64141.1"/>
    <property type="molecule type" value="Genomic_DNA"/>
</dbReference>
<evidence type="ECO:0000259" key="3">
    <source>
        <dbReference type="Pfam" id="PF26353"/>
    </source>
</evidence>
<organism evidence="4 5">
    <name type="scientific">Paenibacillus oryzae</name>
    <dbReference type="NCBI Taxonomy" id="1844972"/>
    <lineage>
        <taxon>Bacteria</taxon>
        <taxon>Bacillati</taxon>
        <taxon>Bacillota</taxon>
        <taxon>Bacilli</taxon>
        <taxon>Bacillales</taxon>
        <taxon>Paenibacillaceae</taxon>
        <taxon>Paenibacillus</taxon>
    </lineage>
</organism>
<dbReference type="SUPFAM" id="SSF75011">
    <property type="entry name" value="3-carboxy-cis,cis-mucoante lactonizing enzyme"/>
    <property type="match status" value="1"/>
</dbReference>
<feature type="domain" description="YhfM-like" evidence="3">
    <location>
        <begin position="51"/>
        <end position="155"/>
    </location>
</feature>
<evidence type="ECO:0000313" key="5">
    <source>
        <dbReference type="Proteomes" id="UP000092024"/>
    </source>
</evidence>
<keyword evidence="2" id="KW-0732">Signal</keyword>
<dbReference type="Proteomes" id="UP000092024">
    <property type="component" value="Unassembled WGS sequence"/>
</dbReference>
<dbReference type="Pfam" id="PF26353">
    <property type="entry name" value="YhfM"/>
    <property type="match status" value="1"/>
</dbReference>
<name>A0A1A5YES3_9BACL</name>
<dbReference type="RefSeq" id="WP_068685372.1">
    <property type="nucleotide sequence ID" value="NZ_LYPA01000066.1"/>
</dbReference>
<evidence type="ECO:0000256" key="2">
    <source>
        <dbReference type="SAM" id="SignalP"/>
    </source>
</evidence>
<feature type="chain" id="PRO_5038697622" description="YhfM-like domain-containing protein" evidence="2">
    <location>
        <begin position="19"/>
        <end position="549"/>
    </location>
</feature>
<dbReference type="InterPro" id="IPR058780">
    <property type="entry name" value="YhfM-like_dom"/>
</dbReference>
<gene>
    <name evidence="4" type="ORF">A7K91_16120</name>
</gene>
<evidence type="ECO:0000313" key="4">
    <source>
        <dbReference type="EMBL" id="OBR64141.1"/>
    </source>
</evidence>
<dbReference type="OrthoDB" id="2551817at2"/>
<protein>
    <recommendedName>
        <fullName evidence="3">YhfM-like domain-containing protein</fullName>
    </recommendedName>
</protein>
<feature type="region of interest" description="Disordered" evidence="1">
    <location>
        <begin position="28"/>
        <end position="48"/>
    </location>
</feature>
<accession>A0A1A5YES3</accession>
<dbReference type="PROSITE" id="PS51257">
    <property type="entry name" value="PROKAR_LIPOPROTEIN"/>
    <property type="match status" value="1"/>
</dbReference>
<feature type="compositionally biased region" description="Polar residues" evidence="1">
    <location>
        <begin position="30"/>
        <end position="42"/>
    </location>
</feature>
<reference evidence="4 5" key="1">
    <citation type="submission" date="2016-05" db="EMBL/GenBank/DDBJ databases">
        <title>Paenibacillus oryzae. sp. nov., isolated from the rice root.</title>
        <authorList>
            <person name="Zhang J."/>
            <person name="Zhang X."/>
        </authorList>
    </citation>
    <scope>NUCLEOTIDE SEQUENCE [LARGE SCALE GENOMIC DNA]</scope>
    <source>
        <strain evidence="4 5">1DrF-4</strain>
    </source>
</reference>
<comment type="caution">
    <text evidence="4">The sequence shown here is derived from an EMBL/GenBank/DDBJ whole genome shotgun (WGS) entry which is preliminary data.</text>
</comment>
<proteinExistence type="predicted"/>
<evidence type="ECO:0000256" key="1">
    <source>
        <dbReference type="SAM" id="MobiDB-lite"/>
    </source>
</evidence>
<dbReference type="AlphaFoldDB" id="A0A1A5YES3"/>
<keyword evidence="5" id="KW-1185">Reference proteome</keyword>
<feature type="signal peptide" evidence="2">
    <location>
        <begin position="1"/>
        <end position="18"/>
    </location>
</feature>